<dbReference type="InterPro" id="IPR036898">
    <property type="entry name" value="RNA_pol_Rpb7-like_N_sf"/>
</dbReference>
<comment type="subcellular location">
    <subcellularLocation>
        <location evidence="1 4">Nucleus</location>
    </subcellularLocation>
</comment>
<dbReference type="GO" id="GO:0000428">
    <property type="term" value="C:DNA-directed RNA polymerase complex"/>
    <property type="evidence" value="ECO:0007669"/>
    <property type="project" value="UniProtKB-KW"/>
</dbReference>
<comment type="caution">
    <text evidence="5">The sequence shown here is derived from an EMBL/GenBank/DDBJ whole genome shotgun (WGS) entry which is preliminary data.</text>
</comment>
<dbReference type="GO" id="GO:0006352">
    <property type="term" value="P:DNA-templated transcription initiation"/>
    <property type="evidence" value="ECO:0007669"/>
    <property type="project" value="UniProtKB-UniRule"/>
</dbReference>
<dbReference type="SUPFAM" id="SSF88798">
    <property type="entry name" value="N-terminal, heterodimerisation domain of RBP7 (RpoE)"/>
    <property type="match status" value="1"/>
</dbReference>
<dbReference type="InterPro" id="IPR012340">
    <property type="entry name" value="NA-bd_OB-fold"/>
</dbReference>
<proteinExistence type="predicted"/>
<keyword evidence="4" id="KW-0539">Nucleus</keyword>
<dbReference type="SUPFAM" id="SSF50249">
    <property type="entry name" value="Nucleic acid-binding proteins"/>
    <property type="match status" value="1"/>
</dbReference>
<accession>A0AAN8YVN1</accession>
<dbReference type="PANTHER" id="PTHR12709">
    <property type="entry name" value="DNA-DIRECTED RNA POLYMERASE II, III"/>
    <property type="match status" value="1"/>
</dbReference>
<reference evidence="5 6" key="1">
    <citation type="submission" date="2023-12" db="EMBL/GenBank/DDBJ databases">
        <title>A high-quality genome assembly for Dillenia turbinata (Dilleniales).</title>
        <authorList>
            <person name="Chanderbali A."/>
        </authorList>
    </citation>
    <scope>NUCLEOTIDE SEQUENCE [LARGE SCALE GENOMIC DNA]</scope>
    <source>
        <strain evidence="5">LSX21</strain>
        <tissue evidence="5">Leaf</tissue>
    </source>
</reference>
<evidence type="ECO:0000313" key="5">
    <source>
        <dbReference type="EMBL" id="KAK6911373.1"/>
    </source>
</evidence>
<keyword evidence="2 4" id="KW-0240">DNA-directed RNA polymerase</keyword>
<evidence type="ECO:0000313" key="6">
    <source>
        <dbReference type="Proteomes" id="UP001370490"/>
    </source>
</evidence>
<organism evidence="5 6">
    <name type="scientific">Dillenia turbinata</name>
    <dbReference type="NCBI Taxonomy" id="194707"/>
    <lineage>
        <taxon>Eukaryota</taxon>
        <taxon>Viridiplantae</taxon>
        <taxon>Streptophyta</taxon>
        <taxon>Embryophyta</taxon>
        <taxon>Tracheophyta</taxon>
        <taxon>Spermatophyta</taxon>
        <taxon>Magnoliopsida</taxon>
        <taxon>eudicotyledons</taxon>
        <taxon>Gunneridae</taxon>
        <taxon>Pentapetalae</taxon>
        <taxon>Dilleniales</taxon>
        <taxon>Dilleniaceae</taxon>
        <taxon>Dillenia</taxon>
    </lineage>
</organism>
<sequence length="111" mass="12568">MRDLGYILAVTALNRIEEGKVQQQTGEVAFPVVSTCLTFKIFKGEIPEGVVHRIWKHGVFLRCGPIHNLYLSNQKMPGYDYMPGETHTLKQDVENGEGRHNCFFMLSLQSG</sequence>
<evidence type="ECO:0000256" key="1">
    <source>
        <dbReference type="ARBA" id="ARBA00004123"/>
    </source>
</evidence>
<evidence type="ECO:0000256" key="2">
    <source>
        <dbReference type="ARBA" id="ARBA00022478"/>
    </source>
</evidence>
<dbReference type="AlphaFoldDB" id="A0AAN8YVN1"/>
<dbReference type="EMBL" id="JBAMMX010000028">
    <property type="protein sequence ID" value="KAK6911373.1"/>
    <property type="molecule type" value="Genomic_DNA"/>
</dbReference>
<dbReference type="Gene3D" id="3.30.1490.120">
    <property type="entry name" value="RNA polymerase Rpb7-like, N-terminal domain"/>
    <property type="match status" value="1"/>
</dbReference>
<keyword evidence="6" id="KW-1185">Reference proteome</keyword>
<keyword evidence="3 4" id="KW-0804">Transcription</keyword>
<dbReference type="GO" id="GO:0005634">
    <property type="term" value="C:nucleus"/>
    <property type="evidence" value="ECO:0007669"/>
    <property type="project" value="UniProtKB-SubCell"/>
</dbReference>
<dbReference type="InterPro" id="IPR045113">
    <property type="entry name" value="Rpb7-like"/>
</dbReference>
<dbReference type="PANTHER" id="PTHR12709:SF3">
    <property type="entry name" value="DNA-DIRECTED RNA POLYMERASE V SUBUNIT 7"/>
    <property type="match status" value="1"/>
</dbReference>
<comment type="function">
    <text evidence="4">DNA-dependent RNA polymerase which catalyzes the transcription of DNA into RNA using the four ribonucleoside triphosphates as substrates.</text>
</comment>
<evidence type="ECO:0000256" key="4">
    <source>
        <dbReference type="RuleBase" id="RU369086"/>
    </source>
</evidence>
<name>A0AAN8YVN1_9MAGN</name>
<dbReference type="GO" id="GO:0003727">
    <property type="term" value="F:single-stranded RNA binding"/>
    <property type="evidence" value="ECO:0007669"/>
    <property type="project" value="TreeGrafter"/>
</dbReference>
<dbReference type="GO" id="GO:0003697">
    <property type="term" value="F:single-stranded DNA binding"/>
    <property type="evidence" value="ECO:0007669"/>
    <property type="project" value="TreeGrafter"/>
</dbReference>
<protein>
    <recommendedName>
        <fullName evidence="4">DNA-directed RNA polymerase subunit</fullName>
    </recommendedName>
</protein>
<gene>
    <name evidence="5" type="ORF">RJ641_023466</name>
</gene>
<dbReference type="Gene3D" id="2.40.50.140">
    <property type="entry name" value="Nucleic acid-binding proteins"/>
    <property type="match status" value="1"/>
</dbReference>
<dbReference type="Proteomes" id="UP001370490">
    <property type="component" value="Unassembled WGS sequence"/>
</dbReference>
<evidence type="ECO:0000256" key="3">
    <source>
        <dbReference type="ARBA" id="ARBA00023163"/>
    </source>
</evidence>